<keyword evidence="2" id="KW-0732">Signal</keyword>
<dbReference type="Proteomes" id="UP000000716">
    <property type="component" value="Chromosome"/>
</dbReference>
<feature type="region of interest" description="Disordered" evidence="1">
    <location>
        <begin position="285"/>
        <end position="312"/>
    </location>
</feature>
<dbReference type="Gene3D" id="2.30.30.40">
    <property type="entry name" value="SH3 Domains"/>
    <property type="match status" value="4"/>
</dbReference>
<keyword evidence="5" id="KW-1185">Reference proteome</keyword>
<feature type="domain" description="SH3b" evidence="3">
    <location>
        <begin position="34"/>
        <end position="91"/>
    </location>
</feature>
<dbReference type="InterPro" id="IPR035940">
    <property type="entry name" value="CAP_sf"/>
</dbReference>
<dbReference type="OrthoDB" id="9783944at2"/>
<dbReference type="InterPro" id="IPR003646">
    <property type="entry name" value="SH3-like_bac-type"/>
</dbReference>
<dbReference type="KEGG" id="eat:EAT1b_0908"/>
<feature type="domain" description="SH3b" evidence="3">
    <location>
        <begin position="223"/>
        <end position="285"/>
    </location>
</feature>
<dbReference type="InterPro" id="IPR014044">
    <property type="entry name" value="CAP_dom"/>
</dbReference>
<dbReference type="STRING" id="360911.EAT1b_0908"/>
<evidence type="ECO:0000313" key="4">
    <source>
        <dbReference type="EMBL" id="ACQ69837.1"/>
    </source>
</evidence>
<evidence type="ECO:0000256" key="2">
    <source>
        <dbReference type="SAM" id="SignalP"/>
    </source>
</evidence>
<evidence type="ECO:0000259" key="3">
    <source>
        <dbReference type="SMART" id="SM00287"/>
    </source>
</evidence>
<name>C4L5M2_EXISA</name>
<evidence type="ECO:0000313" key="5">
    <source>
        <dbReference type="Proteomes" id="UP000000716"/>
    </source>
</evidence>
<proteinExistence type="predicted"/>
<feature type="chain" id="PRO_5002940225" evidence="2">
    <location>
        <begin position="29"/>
        <end position="457"/>
    </location>
</feature>
<dbReference type="AlphaFoldDB" id="C4L5M2"/>
<feature type="compositionally biased region" description="Acidic residues" evidence="1">
    <location>
        <begin position="286"/>
        <end position="297"/>
    </location>
</feature>
<feature type="domain" description="SH3b" evidence="3">
    <location>
        <begin position="95"/>
        <end position="156"/>
    </location>
</feature>
<feature type="signal peptide" evidence="2">
    <location>
        <begin position="1"/>
        <end position="28"/>
    </location>
</feature>
<organism evidence="4 5">
    <name type="scientific">Exiguobacterium sp. (strain ATCC BAA-1283 / AT1b)</name>
    <dbReference type="NCBI Taxonomy" id="360911"/>
    <lineage>
        <taxon>Bacteria</taxon>
        <taxon>Bacillati</taxon>
        <taxon>Bacillota</taxon>
        <taxon>Bacilli</taxon>
        <taxon>Bacillales</taxon>
        <taxon>Bacillales Family XII. Incertae Sedis</taxon>
        <taxon>Exiguobacterium</taxon>
    </lineage>
</organism>
<dbReference type="Pfam" id="PF08239">
    <property type="entry name" value="SH3_3"/>
    <property type="match status" value="2"/>
</dbReference>
<dbReference type="Pfam" id="PF00188">
    <property type="entry name" value="CAP"/>
    <property type="match status" value="1"/>
</dbReference>
<dbReference type="EMBL" id="CP001615">
    <property type="protein sequence ID" value="ACQ69837.1"/>
    <property type="molecule type" value="Genomic_DNA"/>
</dbReference>
<feature type="domain" description="SH3b" evidence="3">
    <location>
        <begin position="162"/>
        <end position="219"/>
    </location>
</feature>
<dbReference type="InterPro" id="IPR052354">
    <property type="entry name" value="Cell_Wall_Dynamics_Protein"/>
</dbReference>
<dbReference type="PANTHER" id="PTHR34408:SF2">
    <property type="entry name" value="CELL WALL-BINDING PROTEIN YWSB"/>
    <property type="match status" value="1"/>
</dbReference>
<dbReference type="SUPFAM" id="SSF55797">
    <property type="entry name" value="PR-1-like"/>
    <property type="match status" value="1"/>
</dbReference>
<sequence>MKRMKQVFSMFLVMFLVLSIISPNAASASTMKPSLKAVTTQVTSPIYQSKSTHSKKVATVKKGAKVSIVSEAKGWSYVTYGSKKGYMVSKSFTPKQNEMATKKSVSLYSSTSSKSHKIKTLSPDTEVLVLKEYRSWALVQFGGTSGWMAKSHLKSRVKKPVIKAATVQTDVSIIYVSPSTSAKEVSTLKFGDSVVILSEAEGWSHIRFGQVTGYMISKDFTPEETEFATTHSSIVYYDTSSKSEKVMTVPANAIVTVLKVYRSWSLVQYESQVGWMATRYLVLQDTDPEPDPVEDEPTPPTVPEEPTVPEDPNTQFKQLVKASYEKVSQSNDWQEPSAEIVRLINEYRMENGLNHLADRQSLVEFVAFRWDDMKTNDYVAHNSPVYGSLFEMTEKAGIGIQKFAGENIAWNQMTPAQVVQAWKDSPGHNANMLNPYYTHSGLIWKDGLAVHVFEGDL</sequence>
<dbReference type="HOGENOM" id="CLU_598192_0_0_9"/>
<dbReference type="Gene3D" id="3.40.33.10">
    <property type="entry name" value="CAP"/>
    <property type="match status" value="1"/>
</dbReference>
<dbReference type="SMART" id="SM00287">
    <property type="entry name" value="SH3b"/>
    <property type="match status" value="4"/>
</dbReference>
<reference evidence="4 5" key="1">
    <citation type="journal article" date="2011" name="J. Bacteriol.">
        <title>Complete genome sequence of the Thermophilic Bacterium Exiguobacterium sp. AT1b.</title>
        <authorList>
            <person name="Vishnivetskaya T.A."/>
            <person name="Lucas S."/>
            <person name="Copeland A."/>
            <person name="Lapidus A."/>
            <person name="Glavina Del Rio T."/>
            <person name="Dalin E."/>
            <person name="Tice H."/>
            <person name="Bruce D.C."/>
            <person name="Goodwin L.A."/>
            <person name="Pitluck S."/>
            <person name="Saunders E."/>
            <person name="Brettin T."/>
            <person name="Detter C."/>
            <person name="Han C."/>
            <person name="Larimer F."/>
            <person name="Land M.L."/>
            <person name="Hauser L.J."/>
            <person name="Kyrpides N.C."/>
            <person name="Ovchinnikova G."/>
            <person name="Kathariou S."/>
            <person name="Ramaley R.F."/>
            <person name="Rodrigues D.F."/>
            <person name="Hendrix C."/>
            <person name="Richardson P."/>
            <person name="Tiedje J.M."/>
        </authorList>
    </citation>
    <scope>NUCLEOTIDE SEQUENCE [LARGE SCALE GENOMIC DNA]</scope>
    <source>
        <strain evidence="5">ATCC BAA-1283 / AT1b</strain>
    </source>
</reference>
<accession>C4L5M2</accession>
<gene>
    <name evidence="4" type="ordered locus">EAT1b_0908</name>
</gene>
<evidence type="ECO:0000256" key="1">
    <source>
        <dbReference type="SAM" id="MobiDB-lite"/>
    </source>
</evidence>
<protein>
    <submittedName>
        <fullName evidence="4">SCP-like extracellular</fullName>
    </submittedName>
</protein>
<dbReference type="eggNOG" id="COG2340">
    <property type="taxonomic scope" value="Bacteria"/>
</dbReference>
<dbReference type="RefSeq" id="WP_012726956.1">
    <property type="nucleotide sequence ID" value="NC_012673.1"/>
</dbReference>
<dbReference type="CDD" id="cd05379">
    <property type="entry name" value="CAP_bacterial"/>
    <property type="match status" value="1"/>
</dbReference>
<dbReference type="PANTHER" id="PTHR34408">
    <property type="entry name" value="FAMILY PROTEIN, PUTATIVE-RELATED"/>
    <property type="match status" value="1"/>
</dbReference>